<dbReference type="InterPro" id="IPR002182">
    <property type="entry name" value="NB-ARC"/>
</dbReference>
<dbReference type="PANTHER" id="PTHR23155:SF1241">
    <property type="entry name" value="DISEASE RESISTANCE RPP13-LIKE PROTEIN 1-RELATED"/>
    <property type="match status" value="1"/>
</dbReference>
<dbReference type="PRINTS" id="PR00364">
    <property type="entry name" value="DISEASERSIST"/>
</dbReference>
<feature type="domain" description="R13L1/DRL21-like LRR repeat region" evidence="5">
    <location>
        <begin position="791"/>
        <end position="915"/>
    </location>
</feature>
<dbReference type="InterPro" id="IPR058922">
    <property type="entry name" value="WHD_DRP"/>
</dbReference>
<evidence type="ECO:0000259" key="4">
    <source>
        <dbReference type="Pfam" id="PF23559"/>
    </source>
</evidence>
<protein>
    <submittedName>
        <fullName evidence="6">Uncharacterized protein</fullName>
    </submittedName>
</protein>
<dbReference type="InterPro" id="IPR056789">
    <property type="entry name" value="LRR_R13L1-DRL21"/>
</dbReference>
<evidence type="ECO:0000259" key="3">
    <source>
        <dbReference type="Pfam" id="PF00931"/>
    </source>
</evidence>
<feature type="domain" description="Disease resistance protein winged helix" evidence="4">
    <location>
        <begin position="538"/>
        <end position="615"/>
    </location>
</feature>
<dbReference type="InterPro" id="IPR036388">
    <property type="entry name" value="WH-like_DNA-bd_sf"/>
</dbReference>
<dbReference type="GO" id="GO:0043531">
    <property type="term" value="F:ADP binding"/>
    <property type="evidence" value="ECO:0007669"/>
    <property type="project" value="InterPro"/>
</dbReference>
<dbReference type="Gene3D" id="1.10.10.10">
    <property type="entry name" value="Winged helix-like DNA-binding domain superfamily/Winged helix DNA-binding domain"/>
    <property type="match status" value="1"/>
</dbReference>
<dbReference type="InterPro" id="IPR044974">
    <property type="entry name" value="Disease_R_plants"/>
</dbReference>
<dbReference type="Pfam" id="PF00931">
    <property type="entry name" value="NB-ARC"/>
    <property type="match status" value="1"/>
</dbReference>
<feature type="domain" description="NB-ARC" evidence="3">
    <location>
        <begin position="266"/>
        <end position="438"/>
    </location>
</feature>
<dbReference type="SUPFAM" id="SSF52540">
    <property type="entry name" value="P-loop containing nucleoside triphosphate hydrolases"/>
    <property type="match status" value="1"/>
</dbReference>
<dbReference type="Pfam" id="PF23559">
    <property type="entry name" value="WHD_DRP"/>
    <property type="match status" value="1"/>
</dbReference>
<gene>
    <name evidence="6" type="ORF">CB5_LOCUS26069</name>
</gene>
<organism evidence="6">
    <name type="scientific">Ananas comosus var. bracteatus</name>
    <name type="common">red pineapple</name>
    <dbReference type="NCBI Taxonomy" id="296719"/>
    <lineage>
        <taxon>Eukaryota</taxon>
        <taxon>Viridiplantae</taxon>
        <taxon>Streptophyta</taxon>
        <taxon>Embryophyta</taxon>
        <taxon>Tracheophyta</taxon>
        <taxon>Spermatophyta</taxon>
        <taxon>Magnoliopsida</taxon>
        <taxon>Liliopsida</taxon>
        <taxon>Poales</taxon>
        <taxon>Bromeliaceae</taxon>
        <taxon>Bromelioideae</taxon>
        <taxon>Ananas</taxon>
    </lineage>
</organism>
<dbReference type="PANTHER" id="PTHR23155">
    <property type="entry name" value="DISEASE RESISTANCE PROTEIN RP"/>
    <property type="match status" value="1"/>
</dbReference>
<dbReference type="Pfam" id="PF25019">
    <property type="entry name" value="LRR_R13L1-DRL21"/>
    <property type="match status" value="1"/>
</dbReference>
<dbReference type="Gene3D" id="3.80.10.10">
    <property type="entry name" value="Ribonuclease Inhibitor"/>
    <property type="match status" value="2"/>
</dbReference>
<evidence type="ECO:0000256" key="2">
    <source>
        <dbReference type="SAM" id="MobiDB-lite"/>
    </source>
</evidence>
<dbReference type="InterPro" id="IPR032675">
    <property type="entry name" value="LRR_dom_sf"/>
</dbReference>
<dbReference type="EMBL" id="LR862136">
    <property type="protein sequence ID" value="CAD1842858.1"/>
    <property type="molecule type" value="Genomic_DNA"/>
</dbReference>
<dbReference type="InterPro" id="IPR027417">
    <property type="entry name" value="P-loop_NTPase"/>
</dbReference>
<proteinExistence type="predicted"/>
<evidence type="ECO:0000259" key="5">
    <source>
        <dbReference type="Pfam" id="PF25019"/>
    </source>
</evidence>
<name>A0A6V7QII3_ANACO</name>
<accession>A0A6V7QII3</accession>
<feature type="region of interest" description="Disordered" evidence="2">
    <location>
        <begin position="241"/>
        <end position="263"/>
    </location>
</feature>
<sequence>MVPTPRRRRLRLRLSSCALPLGLPFFFFAVVFFSASASAPSPTPFAAAAAAAAAATGLGWGYLAVCSELAGTRSNGGSRSDRIGGAGMGGVSPRGEAAQRRLRQLRHQRGEEAAEAEGHRPPVLKSVIEKAEGSQHRSDVEGWLQRLKDAYDGAEDALDLLSYDRLRRKAAAARRSSGKKPTNPVRSSSFFHIPKPVKWVIKGGLDMLSPQKIKLKRRLNKLEKIAGEAEKLRTLLGAQPDQTAAAAPDSKQTISLPPPKVFGRDEDRDEIIRRLKIEPAAGVPIIAIVGRPGVGKTTLSQYVCEQLGSELGDRQHFHPIMWVHASCNFNASEIMKDIIQQASIASEPQDLGNPDDIAATFHTHLSNLDTMVVGNLNTPEALQLKMNKKLNAKKFLLVIDDVWCDGEDHENNWDTLFRCLSKCCCLPGSKILVTSQTDDAPRKIAAAVGAAAVEYICHLEDLAENDFAKLNKDPTAAKMVGKTIATKLADLLRSQGNLHAYLETIADKDWSGNKTKALMWSFRHLPAHLQRCFSYCRLYPRGYKFKALELVQLWMAQGFIKPDDPNERVEDAGDGYLKDLVSRFYIQCHNRFCRSSGTGKLVCYYTLHELLYDLAVKVTCSDCVRIEGNRQSEIPSTIRHLCIPADKLNEKKEEICKLKKLRTLIVTKGESVVSDENVATTDTFKSLKKLRVLLVLGLNLENLAKFISEMKHLRILQVSGGTSEFVLPELVSTLYQLQVLEVENASSLPARLTDLVGLQYLRPSGIAEIGKLTSLQGLENFQVRKEKGYELEQLKSLNELRGRLRIDNLENVEGKESASAADLKEKKHLDMLQLVWRDGEDNVNSNLDAEILEGLQLPPNLTSLYLDGYRGQSWPSWPENQTSNIQELALRRCGMLEELPPMDQLYPYCRSLELRHITRLKAVHTLPPRLRNIAIFRTPFLTFVTNEDLQLSQDDKRSIREVMRNRTQEWFQHQYKEDLVHNEREMRNFIAAVNGREHNNSVPAADADIAAVWGRWLETHERKTELIYSRQNEAKLLLPSTINRLRLEGCNMTDHALSVCLQNLPSLMQLLLADLKMITRLPSADVLANLKSLQTLRLSDCWALTSLDGIRSLRRLRNLLLIGCPCLDTETAVLPSSLQSILFESCADVDAILANANLPRLSHLTITRCYTRTASLQFRNLRSLHSLSIRDCSGVSFSVDLQELHSLEYLILQNCSNLQAVVNLPRSLKSLGIRGCPILEAQSINIDPRSRVRMLGGIPVEDNFETCSVM</sequence>
<dbReference type="SUPFAM" id="SSF52047">
    <property type="entry name" value="RNI-like"/>
    <property type="match status" value="1"/>
</dbReference>
<evidence type="ECO:0000256" key="1">
    <source>
        <dbReference type="ARBA" id="ARBA00022821"/>
    </source>
</evidence>
<dbReference type="Gene3D" id="3.40.50.300">
    <property type="entry name" value="P-loop containing nucleotide triphosphate hydrolases"/>
    <property type="match status" value="1"/>
</dbReference>
<dbReference type="GO" id="GO:0098542">
    <property type="term" value="P:defense response to other organism"/>
    <property type="evidence" value="ECO:0007669"/>
    <property type="project" value="TreeGrafter"/>
</dbReference>
<dbReference type="SUPFAM" id="SSF52058">
    <property type="entry name" value="L domain-like"/>
    <property type="match status" value="1"/>
</dbReference>
<feature type="region of interest" description="Disordered" evidence="2">
    <location>
        <begin position="73"/>
        <end position="124"/>
    </location>
</feature>
<keyword evidence="1" id="KW-0611">Plant defense</keyword>
<reference evidence="6" key="1">
    <citation type="submission" date="2020-07" db="EMBL/GenBank/DDBJ databases">
        <authorList>
            <person name="Lin J."/>
        </authorList>
    </citation>
    <scope>NUCLEOTIDE SEQUENCE</scope>
</reference>
<evidence type="ECO:0000313" key="6">
    <source>
        <dbReference type="EMBL" id="CAD1842858.1"/>
    </source>
</evidence>
<feature type="compositionally biased region" description="Basic and acidic residues" evidence="2">
    <location>
        <begin position="108"/>
        <end position="120"/>
    </location>
</feature>
<dbReference type="AlphaFoldDB" id="A0A6V7QII3"/>